<evidence type="ECO:0000256" key="10">
    <source>
        <dbReference type="ARBA" id="ARBA00022777"/>
    </source>
</evidence>
<evidence type="ECO:0000256" key="12">
    <source>
        <dbReference type="ARBA" id="ARBA00022842"/>
    </source>
</evidence>
<dbReference type="SUPFAM" id="SSF56059">
    <property type="entry name" value="Glutathione synthetase ATP-binding domain-like"/>
    <property type="match status" value="1"/>
</dbReference>
<dbReference type="STRING" id="415747.SAMN03097708_03318"/>
<keyword evidence="11" id="KW-0067">ATP-binding</keyword>
<dbReference type="PANTHER" id="PTHR43030">
    <property type="entry name" value="PHOSPHOENOLPYRUVATE SYNTHASE"/>
    <property type="match status" value="1"/>
</dbReference>
<dbReference type="Pfam" id="PF00391">
    <property type="entry name" value="PEP-utilizers"/>
    <property type="match status" value="1"/>
</dbReference>
<accession>A0A1G5R3L1</accession>
<evidence type="ECO:0000256" key="8">
    <source>
        <dbReference type="ARBA" id="ARBA00022723"/>
    </source>
</evidence>
<proteinExistence type="inferred from homology"/>
<dbReference type="AlphaFoldDB" id="A0A1G5R3L1"/>
<evidence type="ECO:0000256" key="2">
    <source>
        <dbReference type="ARBA" id="ARBA00002988"/>
    </source>
</evidence>
<comment type="catalytic activity">
    <reaction evidence="14">
        <text>pyruvate + ATP + H2O = phosphoenolpyruvate + AMP + phosphate + 2 H(+)</text>
        <dbReference type="Rhea" id="RHEA:11364"/>
        <dbReference type="ChEBI" id="CHEBI:15361"/>
        <dbReference type="ChEBI" id="CHEBI:15377"/>
        <dbReference type="ChEBI" id="CHEBI:15378"/>
        <dbReference type="ChEBI" id="CHEBI:30616"/>
        <dbReference type="ChEBI" id="CHEBI:43474"/>
        <dbReference type="ChEBI" id="CHEBI:58702"/>
        <dbReference type="ChEBI" id="CHEBI:456215"/>
        <dbReference type="EC" id="2.7.9.2"/>
    </reaction>
</comment>
<evidence type="ECO:0000256" key="5">
    <source>
        <dbReference type="ARBA" id="ARBA00011996"/>
    </source>
</evidence>
<dbReference type="InterPro" id="IPR006319">
    <property type="entry name" value="PEP_synth"/>
</dbReference>
<evidence type="ECO:0000256" key="14">
    <source>
        <dbReference type="ARBA" id="ARBA00047700"/>
    </source>
</evidence>
<dbReference type="GO" id="GO:0008986">
    <property type="term" value="F:pyruvate, water dikinase activity"/>
    <property type="evidence" value="ECO:0007669"/>
    <property type="project" value="UniProtKB-EC"/>
</dbReference>
<evidence type="ECO:0000256" key="3">
    <source>
        <dbReference type="ARBA" id="ARBA00004742"/>
    </source>
</evidence>
<keyword evidence="7" id="KW-0808">Transferase</keyword>
<comment type="similarity">
    <text evidence="4">Belongs to the PEP-utilizing enzyme family.</text>
</comment>
<feature type="domain" description="Pyruvate phosphate dikinase AMP/ATP-binding" evidence="17">
    <location>
        <begin position="16"/>
        <end position="322"/>
    </location>
</feature>
<evidence type="ECO:0000256" key="11">
    <source>
        <dbReference type="ARBA" id="ARBA00022840"/>
    </source>
</evidence>
<dbReference type="SUPFAM" id="SSF52009">
    <property type="entry name" value="Phosphohistidine domain"/>
    <property type="match status" value="1"/>
</dbReference>
<keyword evidence="12" id="KW-0460">Magnesium</keyword>
<keyword evidence="19" id="KW-1185">Reference proteome</keyword>
<evidence type="ECO:0000256" key="7">
    <source>
        <dbReference type="ARBA" id="ARBA00022679"/>
    </source>
</evidence>
<sequence>MTWVAILGQATESPEWGGKALALDRMMRVGLPVPRALCLTASCYRRFLVSDGLRERIAMELSRKPLDEMRWEEMWDASLRLRTAFSRAPFPEDLQAELEQAIRSEGLDQIPVSVRSSSLAEDSKQTSFAGLHDSFLNLVGLEEILNHIRLVWASLWSDSALLYRKELKLEVENSAMAVVVQAMVAGEVSGIGFSRAPSDPELAVVEAVYGLNEGLVSGAIEPDRWFLRREDGFLVRNQPAVREDYFVSQTGSGVARVPLPEALKSRSPCDDELLQRVFWLIMECEREHGDAQDVEWTSRGRALYLLQTRPITTGKALTDSEEKGNKRAWYLSLTKSLASLKELRSRIEGERLPAMTREADKLEQVSLPDYREGLADILALRLEAEERWTAIYWDEYIPFAHGVRLFGMVYNDQVKPEDPYEFVGLLAGQQLLSLDRNQKLTQLAGSLKTEPGLLGTLRQGKIPPDSPQSNDIRKFLAEFAFGLGGSESDSETCRRFVDFLLEMNTGEAVRAPYRQELSEESFLLAFPEERRDFAREVLDLGRASYRLRDDDNLYLERFHRLVRETVAKTMNRYLADETSASSWTTQQVLEWLRTGKSPDRETGSNQPSGESAASGPSEKVRQQYGQPAGPGYVEGPARVVRHREDLLAFRKGEVLVCDAIDPSMTFVVPLAAGIVERRGGMLIHGAIIAREYGIPCVTGVPNADRLVETGERVCVDGFLGLVTFGEP</sequence>
<feature type="region of interest" description="Disordered" evidence="15">
    <location>
        <begin position="594"/>
        <end position="635"/>
    </location>
</feature>
<dbReference type="InterPro" id="IPR013815">
    <property type="entry name" value="ATP_grasp_subdomain_1"/>
</dbReference>
<dbReference type="Gene3D" id="3.30.1490.20">
    <property type="entry name" value="ATP-grasp fold, A domain"/>
    <property type="match status" value="1"/>
</dbReference>
<dbReference type="InterPro" id="IPR008279">
    <property type="entry name" value="PEP-util_enz_mobile_dom"/>
</dbReference>
<dbReference type="Pfam" id="PF01326">
    <property type="entry name" value="PPDK_N"/>
    <property type="match status" value="1"/>
</dbReference>
<keyword evidence="9" id="KW-0547">Nucleotide-binding</keyword>
<gene>
    <name evidence="18" type="ORF">SAMN03097708_03318</name>
</gene>
<evidence type="ECO:0000256" key="6">
    <source>
        <dbReference type="ARBA" id="ARBA00021623"/>
    </source>
</evidence>
<evidence type="ECO:0000256" key="15">
    <source>
        <dbReference type="SAM" id="MobiDB-lite"/>
    </source>
</evidence>
<evidence type="ECO:0000259" key="16">
    <source>
        <dbReference type="Pfam" id="PF00391"/>
    </source>
</evidence>
<dbReference type="InterPro" id="IPR036637">
    <property type="entry name" value="Phosphohistidine_dom_sf"/>
</dbReference>
<feature type="domain" description="PEP-utilising enzyme mobile" evidence="16">
    <location>
        <begin position="650"/>
        <end position="718"/>
    </location>
</feature>
<comment type="pathway">
    <text evidence="3">Carbohydrate biosynthesis; gluconeogenesis.</text>
</comment>
<dbReference type="Proteomes" id="UP000199648">
    <property type="component" value="Unassembled WGS sequence"/>
</dbReference>
<evidence type="ECO:0000313" key="19">
    <source>
        <dbReference type="Proteomes" id="UP000199648"/>
    </source>
</evidence>
<keyword evidence="18" id="KW-0670">Pyruvate</keyword>
<evidence type="ECO:0000259" key="17">
    <source>
        <dbReference type="Pfam" id="PF01326"/>
    </source>
</evidence>
<reference evidence="18 19" key="1">
    <citation type="submission" date="2016-10" db="EMBL/GenBank/DDBJ databases">
        <authorList>
            <person name="de Groot N.N."/>
        </authorList>
    </citation>
    <scope>NUCLEOTIDE SEQUENCE [LARGE SCALE GENOMIC DNA]</scope>
    <source>
        <strain evidence="18 19">HLD2</strain>
    </source>
</reference>
<comment type="function">
    <text evidence="2">Catalyzes the phosphorylation of pyruvate to phosphoenolpyruvate.</text>
</comment>
<dbReference type="EC" id="2.7.9.2" evidence="5"/>
<dbReference type="OrthoDB" id="9765468at2"/>
<evidence type="ECO:0000256" key="1">
    <source>
        <dbReference type="ARBA" id="ARBA00001946"/>
    </source>
</evidence>
<evidence type="ECO:0000313" key="18">
    <source>
        <dbReference type="EMBL" id="SCZ68410.1"/>
    </source>
</evidence>
<organism evidence="18 19">
    <name type="scientific">Thiohalomonas denitrificans</name>
    <dbReference type="NCBI Taxonomy" id="415747"/>
    <lineage>
        <taxon>Bacteria</taxon>
        <taxon>Pseudomonadati</taxon>
        <taxon>Pseudomonadota</taxon>
        <taxon>Gammaproteobacteria</taxon>
        <taxon>Thiohalomonadales</taxon>
        <taxon>Thiohalomonadaceae</taxon>
        <taxon>Thiohalomonas</taxon>
    </lineage>
</organism>
<dbReference type="GO" id="GO:0005524">
    <property type="term" value="F:ATP binding"/>
    <property type="evidence" value="ECO:0007669"/>
    <property type="project" value="UniProtKB-KW"/>
</dbReference>
<protein>
    <recommendedName>
        <fullName evidence="6">Phosphoenolpyruvate synthase</fullName>
        <ecNumber evidence="5">2.7.9.2</ecNumber>
    </recommendedName>
    <alternativeName>
        <fullName evidence="13">Pyruvate, water dikinase</fullName>
    </alternativeName>
</protein>
<dbReference type="Gene3D" id="3.30.470.20">
    <property type="entry name" value="ATP-grasp fold, B domain"/>
    <property type="match status" value="1"/>
</dbReference>
<name>A0A1G5R3L1_9GAMM</name>
<dbReference type="GO" id="GO:0046872">
    <property type="term" value="F:metal ion binding"/>
    <property type="evidence" value="ECO:0007669"/>
    <property type="project" value="UniProtKB-KW"/>
</dbReference>
<dbReference type="Gene3D" id="3.50.30.10">
    <property type="entry name" value="Phosphohistidine domain"/>
    <property type="match status" value="1"/>
</dbReference>
<dbReference type="EMBL" id="FMWD01000022">
    <property type="protein sequence ID" value="SCZ68410.1"/>
    <property type="molecule type" value="Genomic_DNA"/>
</dbReference>
<evidence type="ECO:0000256" key="4">
    <source>
        <dbReference type="ARBA" id="ARBA00007837"/>
    </source>
</evidence>
<dbReference type="InterPro" id="IPR002192">
    <property type="entry name" value="PPDK_AMP/ATP-bd"/>
</dbReference>
<evidence type="ECO:0000256" key="9">
    <source>
        <dbReference type="ARBA" id="ARBA00022741"/>
    </source>
</evidence>
<evidence type="ECO:0000256" key="13">
    <source>
        <dbReference type="ARBA" id="ARBA00033470"/>
    </source>
</evidence>
<keyword evidence="8" id="KW-0479">Metal-binding</keyword>
<keyword evidence="10 18" id="KW-0418">Kinase</keyword>
<dbReference type="PANTHER" id="PTHR43030:SF1">
    <property type="entry name" value="PHOSPHOENOLPYRUVATE SYNTHASE"/>
    <property type="match status" value="1"/>
</dbReference>
<dbReference type="RefSeq" id="WP_092999390.1">
    <property type="nucleotide sequence ID" value="NZ_FMWD01000022.1"/>
</dbReference>
<comment type="cofactor">
    <cofactor evidence="1">
        <name>Mg(2+)</name>
        <dbReference type="ChEBI" id="CHEBI:18420"/>
    </cofactor>
</comment>